<dbReference type="CDD" id="cd11641">
    <property type="entry name" value="Precorrin-4_C11-MT"/>
    <property type="match status" value="1"/>
</dbReference>
<dbReference type="InterPro" id="IPR006362">
    <property type="entry name" value="Cbl_synth_CobM/CibF"/>
</dbReference>
<proteinExistence type="inferred from homology"/>
<comment type="pathway">
    <text evidence="1">Cofactor biosynthesis; adenosylcobalamin biosynthesis.</text>
</comment>
<dbReference type="InterPro" id="IPR050161">
    <property type="entry name" value="Siro_Cobalamin_biosynth"/>
</dbReference>
<evidence type="ECO:0000256" key="3">
    <source>
        <dbReference type="ARBA" id="ARBA00022573"/>
    </source>
</evidence>
<evidence type="ECO:0000256" key="5">
    <source>
        <dbReference type="ARBA" id="ARBA00022679"/>
    </source>
</evidence>
<dbReference type="Gene3D" id="3.40.1010.10">
    <property type="entry name" value="Cobalt-precorrin-4 Transmethylase, Domain 1"/>
    <property type="match status" value="1"/>
</dbReference>
<evidence type="ECO:0000256" key="1">
    <source>
        <dbReference type="ARBA" id="ARBA00004953"/>
    </source>
</evidence>
<dbReference type="InterPro" id="IPR014776">
    <property type="entry name" value="4pyrrole_Mease_sub2"/>
</dbReference>
<dbReference type="PANTHER" id="PTHR45790:SF4">
    <property type="entry name" value="COBALT-PRECORRIN-4 C(11)-METHYLTRANSFERASE"/>
    <property type="match status" value="1"/>
</dbReference>
<keyword evidence="4 8" id="KW-0489">Methyltransferase</keyword>
<gene>
    <name evidence="8" type="primary">cobM</name>
    <name evidence="8" type="ORF">DSM101010T_02060</name>
</gene>
<dbReference type="AlphaFoldDB" id="A0A7J0BF85"/>
<dbReference type="InterPro" id="IPR003043">
    <property type="entry name" value="Uropor_MeTrfase_CS"/>
</dbReference>
<dbReference type="GO" id="GO:0032259">
    <property type="term" value="P:methylation"/>
    <property type="evidence" value="ECO:0007669"/>
    <property type="project" value="UniProtKB-KW"/>
</dbReference>
<evidence type="ECO:0000256" key="2">
    <source>
        <dbReference type="ARBA" id="ARBA00005879"/>
    </source>
</evidence>
<evidence type="ECO:0000259" key="7">
    <source>
        <dbReference type="Pfam" id="PF00590"/>
    </source>
</evidence>
<organism evidence="8 9">
    <name type="scientific">Desulfovibrio subterraneus</name>
    <dbReference type="NCBI Taxonomy" id="2718620"/>
    <lineage>
        <taxon>Bacteria</taxon>
        <taxon>Pseudomonadati</taxon>
        <taxon>Thermodesulfobacteriota</taxon>
        <taxon>Desulfovibrionia</taxon>
        <taxon>Desulfovibrionales</taxon>
        <taxon>Desulfovibrionaceae</taxon>
        <taxon>Desulfovibrio</taxon>
    </lineage>
</organism>
<dbReference type="InterPro" id="IPR014777">
    <property type="entry name" value="4pyrrole_Mease_sub1"/>
</dbReference>
<accession>A0A7J0BF85</accession>
<sequence>MQVHEQGAATGAQGEERIQVWFIGAGPGDPELITVKGQRLIAEADLVLYAGSLVPEAVVAHARADALVVDSAPMNLEETHACIMRTVAAGGMVARVHTGDPSLYGAIREQMHLLDAEGIRHAVVPGVTAGFAAAAASSTSLTVPDLSQSFIITRLEGRTPVPDTEKLRDLARHRCAMAIYLSAANPQGIVDELRAGGLEDTVAVIVAYRVGWPEQKLVHTTIGGMLEAVREHGLHRQTVFLVLPGEDGSARFSKLYDPGFPHGYRRSRNDG</sequence>
<dbReference type="SUPFAM" id="SSF53790">
    <property type="entry name" value="Tetrapyrrole methylase"/>
    <property type="match status" value="1"/>
</dbReference>
<keyword evidence="3" id="KW-0169">Cobalamin biosynthesis</keyword>
<dbReference type="RefSeq" id="WP_174403539.1">
    <property type="nucleotide sequence ID" value="NZ_BLVO01000004.1"/>
</dbReference>
<evidence type="ECO:0000256" key="6">
    <source>
        <dbReference type="ARBA" id="ARBA00022691"/>
    </source>
</evidence>
<dbReference type="InterPro" id="IPR000878">
    <property type="entry name" value="4pyrrol_Mease"/>
</dbReference>
<dbReference type="GO" id="GO:0009236">
    <property type="term" value="P:cobalamin biosynthetic process"/>
    <property type="evidence" value="ECO:0007669"/>
    <property type="project" value="UniProtKB-UniPathway"/>
</dbReference>
<name>A0A7J0BF85_9BACT</name>
<evidence type="ECO:0000313" key="8">
    <source>
        <dbReference type="EMBL" id="GFM31841.1"/>
    </source>
</evidence>
<dbReference type="UniPathway" id="UPA00148"/>
<dbReference type="InterPro" id="IPR035996">
    <property type="entry name" value="4pyrrol_Methylase_sf"/>
</dbReference>
<reference evidence="8 9" key="1">
    <citation type="submission" date="2020-05" db="EMBL/GenBank/DDBJ databases">
        <title>Draft genome sequence of Desulfovibrio sp. strain HN2T.</title>
        <authorList>
            <person name="Ueno A."/>
            <person name="Tamazawa S."/>
            <person name="Tamamura S."/>
            <person name="Murakami T."/>
            <person name="Kiyama T."/>
            <person name="Inomata H."/>
            <person name="Amano Y."/>
            <person name="Miyakawa K."/>
            <person name="Tamaki H."/>
            <person name="Naganuma T."/>
            <person name="Kaneko K."/>
        </authorList>
    </citation>
    <scope>NUCLEOTIDE SEQUENCE [LARGE SCALE GENOMIC DNA]</scope>
    <source>
        <strain evidence="8 9">HN2</strain>
    </source>
</reference>
<dbReference type="GO" id="GO:0046026">
    <property type="term" value="F:precorrin-4 C11-methyltransferase activity"/>
    <property type="evidence" value="ECO:0007669"/>
    <property type="project" value="InterPro"/>
</dbReference>
<comment type="similarity">
    <text evidence="2">Belongs to the precorrin methyltransferase family.</text>
</comment>
<dbReference type="EMBL" id="BLVO01000004">
    <property type="protein sequence ID" value="GFM31841.1"/>
    <property type="molecule type" value="Genomic_DNA"/>
</dbReference>
<dbReference type="PANTHER" id="PTHR45790">
    <property type="entry name" value="SIROHEME SYNTHASE-RELATED"/>
    <property type="match status" value="1"/>
</dbReference>
<comment type="caution">
    <text evidence="8">The sequence shown here is derived from an EMBL/GenBank/DDBJ whole genome shotgun (WGS) entry which is preliminary data.</text>
</comment>
<dbReference type="Proteomes" id="UP000503840">
    <property type="component" value="Unassembled WGS sequence"/>
</dbReference>
<dbReference type="Pfam" id="PF00590">
    <property type="entry name" value="TP_methylase"/>
    <property type="match status" value="1"/>
</dbReference>
<evidence type="ECO:0000256" key="4">
    <source>
        <dbReference type="ARBA" id="ARBA00022603"/>
    </source>
</evidence>
<keyword evidence="6" id="KW-0949">S-adenosyl-L-methionine</keyword>
<dbReference type="PROSITE" id="PS00839">
    <property type="entry name" value="SUMT_1"/>
    <property type="match status" value="1"/>
</dbReference>
<keyword evidence="9" id="KW-1185">Reference proteome</keyword>
<evidence type="ECO:0000313" key="9">
    <source>
        <dbReference type="Proteomes" id="UP000503840"/>
    </source>
</evidence>
<protein>
    <submittedName>
        <fullName evidence="8">Precorrin-4 C(11)-methyltransferase</fullName>
    </submittedName>
</protein>
<dbReference type="NCBIfam" id="TIGR01465">
    <property type="entry name" value="cobM_cbiF"/>
    <property type="match status" value="1"/>
</dbReference>
<keyword evidence="5 8" id="KW-0808">Transferase</keyword>
<dbReference type="Gene3D" id="3.30.950.10">
    <property type="entry name" value="Methyltransferase, Cobalt-precorrin-4 Transmethylase, Domain 2"/>
    <property type="match status" value="1"/>
</dbReference>
<feature type="domain" description="Tetrapyrrole methylase" evidence="7">
    <location>
        <begin position="20"/>
        <end position="223"/>
    </location>
</feature>